<evidence type="ECO:0000313" key="1">
    <source>
        <dbReference type="EMBL" id="KKN05115.1"/>
    </source>
</evidence>
<sequence>MDRFDKIIEDLQHHRDFLGNLVKRLEKVVARSTQ</sequence>
<proteinExistence type="predicted"/>
<dbReference type="AlphaFoldDB" id="A0A0F9MCJ9"/>
<reference evidence="1" key="1">
    <citation type="journal article" date="2015" name="Nature">
        <title>Complex archaea that bridge the gap between prokaryotes and eukaryotes.</title>
        <authorList>
            <person name="Spang A."/>
            <person name="Saw J.H."/>
            <person name="Jorgensen S.L."/>
            <person name="Zaremba-Niedzwiedzka K."/>
            <person name="Martijn J."/>
            <person name="Lind A.E."/>
            <person name="van Eijk R."/>
            <person name="Schleper C."/>
            <person name="Guy L."/>
            <person name="Ettema T.J."/>
        </authorList>
    </citation>
    <scope>NUCLEOTIDE SEQUENCE</scope>
</reference>
<gene>
    <name evidence="1" type="ORF">LCGC14_1090700</name>
</gene>
<organism evidence="1">
    <name type="scientific">marine sediment metagenome</name>
    <dbReference type="NCBI Taxonomy" id="412755"/>
    <lineage>
        <taxon>unclassified sequences</taxon>
        <taxon>metagenomes</taxon>
        <taxon>ecological metagenomes</taxon>
    </lineage>
</organism>
<protein>
    <submittedName>
        <fullName evidence="1">Uncharacterized protein</fullName>
    </submittedName>
</protein>
<comment type="caution">
    <text evidence="1">The sequence shown here is derived from an EMBL/GenBank/DDBJ whole genome shotgun (WGS) entry which is preliminary data.</text>
</comment>
<accession>A0A0F9MCJ9</accession>
<dbReference type="EMBL" id="LAZR01004841">
    <property type="protein sequence ID" value="KKN05115.1"/>
    <property type="molecule type" value="Genomic_DNA"/>
</dbReference>
<name>A0A0F9MCJ9_9ZZZZ</name>